<reference evidence="7" key="1">
    <citation type="submission" date="2016-12" db="EMBL/GenBank/DDBJ databases">
        <title>Characterization of genome segments 2, 3 and 6 of epizootic hemorrhagic disease virus strains isolated in Japan from 1985 to 2013: Identification of their serotypes and geographical genetic types.</title>
        <authorList>
            <person name="Shirafuji H."/>
            <person name="Kato T."/>
            <person name="Yamakawa M."/>
            <person name="Tanaka T."/>
            <person name="Minemori Y."/>
            <person name="Yanase T."/>
        </authorList>
    </citation>
    <scope>NUCLEOTIDE SEQUENCE</scope>
    <source>
        <strain evidence="7">ON-4/B/98</strain>
    </source>
</reference>
<organism evidence="7">
    <name type="scientific">Epizootic hemorrhagic disease virus</name>
    <dbReference type="NCBI Taxonomy" id="40054"/>
    <lineage>
        <taxon>Viruses</taxon>
        <taxon>Riboviria</taxon>
        <taxon>Orthornavirae</taxon>
        <taxon>Duplornaviricota</taxon>
        <taxon>Resentoviricetes</taxon>
        <taxon>Reovirales</taxon>
        <taxon>Sedoreoviridae</taxon>
        <taxon>Orbivirus</taxon>
        <taxon>Orbivirus ruminantium</taxon>
    </lineage>
</organism>
<gene>
    <name evidence="7" type="primary">VP2</name>
</gene>
<name>A0A1L7NT33_9REOV</name>
<sequence>MEEIFFGIIDSSEQIPKQLHEKYPVVIDVGKRKGGNKIPVENLENKYTVELVQADAKDLFNYESKEGYDIIFPDALSIGVRRYDWKRREYSKDQRGAADNGLVSSEDAFEELMRSSNANAKLKTDFSGDRIHHELSYCDVYAEATVAETMDINIHNDETGDCFHGEEGKLYNHLLTESMCIGSGTCYDLDGSIQLRTIGEVGPRPHDHVDVLRRVHLRGEKMITRRFDEGEKKVLTTSVNPGDYELKKKIFDESIAVGVERRELLQYDGEVSKLDEIATRWFRHQSADDSDEVIALLEGLGDKNKRVEPTNSDDMRERFKRMLLTNLLKKDGEVRNIRGYSQHSESKRFAAVLIITMCDALSRAIWEDDKFKLVRGVYKYAKYKMGSVYYAMWREMSWQIRSNYVDSCRKICDRKRYFMQRYDYFSLNHETGDTIYKWDVKKFMSDKKTTRREGWMYKTIEEEVEEEEALIHDFDEGKYTEYMQRVIQGPWIEKDGIGILMKADAAIELFDFTKDAYVDESGFLKLPPYYNRSIKSALYEATFKIRRVEITQSKRPDPWTQRTTDELKKENEMWLLPLHSVMDRAHCLTGKILSTRKQDHSARFEMIIEALKKEKKEVREKYVRNDTYKCPTLNILGYTGYRQRRFVFSILKNHLPKDFLMELYPEEDEEYDPHDYTDCIGREEELMRMGSIFETILYLIQIGYENQVQRLSEEEVCVVKHRMVGKDRRDEIMCALVPNFYKILKKGGKMLGTEKIEDLLPMYLYQALVLSNDLIYENVNRAHPMLMLCEKRLRIVPIQTNSWHKKVPLLSILFLLKYHAGWQTRAKELEEDIRTVWPHLTKYWLEVEFPRKDISDSTMMRVRPLNAHLSTYCLHMSEIYSFALPIVHPLKGIIAVGIIPDTISNAQGFSAIRQRFQSIDRYIHAIVILRIQDDGRVNIYGEGNIKCNILEKFCCGRKAKIARIRLNGKVYANPEIISKLMN</sequence>
<keyword evidence="6" id="KW-1153">Inner capsid protein</keyword>
<dbReference type="EMBL" id="LC202944">
    <property type="protein sequence ID" value="BAW33075.1"/>
    <property type="molecule type" value="Genomic_RNA"/>
</dbReference>
<evidence type="ECO:0000313" key="7">
    <source>
        <dbReference type="EMBL" id="BAW33075.1"/>
    </source>
</evidence>
<dbReference type="GO" id="GO:0005198">
    <property type="term" value="F:structural molecule activity"/>
    <property type="evidence" value="ECO:0007669"/>
    <property type="project" value="InterPro"/>
</dbReference>
<dbReference type="InterPro" id="IPR001742">
    <property type="entry name" value="Capsid_VP2_Orbivir"/>
</dbReference>
<keyword evidence="5" id="KW-0946">Virion</keyword>
<evidence type="ECO:0000256" key="1">
    <source>
        <dbReference type="ARBA" id="ARBA00004328"/>
    </source>
</evidence>
<comment type="similarity">
    <text evidence="2">Belongs to the orbivirus VP2 family.</text>
</comment>
<proteinExistence type="inferred from homology"/>
<evidence type="ECO:0000256" key="2">
    <source>
        <dbReference type="ARBA" id="ARBA00008722"/>
    </source>
</evidence>
<evidence type="ECO:0000256" key="4">
    <source>
        <dbReference type="ARBA" id="ARBA00022561"/>
    </source>
</evidence>
<accession>A0A1L7NT33</accession>
<comment type="subcellular location">
    <subcellularLocation>
        <location evidence="1">Virion</location>
    </subcellularLocation>
</comment>
<dbReference type="GO" id="GO:0039625">
    <property type="term" value="C:viral inner capsid"/>
    <property type="evidence" value="ECO:0007669"/>
    <property type="project" value="UniProtKB-KW"/>
</dbReference>
<dbReference type="Pfam" id="PF00898">
    <property type="entry name" value="Orbi_VP2"/>
    <property type="match status" value="1"/>
</dbReference>
<keyword evidence="4" id="KW-0167">Capsid protein</keyword>
<protein>
    <recommendedName>
        <fullName evidence="3">Outer capsid protein VP2</fullName>
    </recommendedName>
</protein>
<evidence type="ECO:0000256" key="6">
    <source>
        <dbReference type="ARBA" id="ARBA00022996"/>
    </source>
</evidence>
<evidence type="ECO:0000256" key="3">
    <source>
        <dbReference type="ARBA" id="ARBA00015347"/>
    </source>
</evidence>
<evidence type="ECO:0000256" key="5">
    <source>
        <dbReference type="ARBA" id="ARBA00022844"/>
    </source>
</evidence>